<gene>
    <name evidence="2" type="ORF">EUA06_19675</name>
</gene>
<keyword evidence="3" id="KW-1185">Reference proteome</keyword>
<dbReference type="OrthoDB" id="4673009at2"/>
<feature type="region of interest" description="Disordered" evidence="1">
    <location>
        <begin position="107"/>
        <end position="136"/>
    </location>
</feature>
<dbReference type="AlphaFoldDB" id="A0A4Q2RLM9"/>
<dbReference type="Proteomes" id="UP000291838">
    <property type="component" value="Unassembled WGS sequence"/>
</dbReference>
<name>A0A4Q2RLM9_9ACTN</name>
<organism evidence="2 3">
    <name type="scientific">Nocardioides glacieisoli</name>
    <dbReference type="NCBI Taxonomy" id="1168730"/>
    <lineage>
        <taxon>Bacteria</taxon>
        <taxon>Bacillati</taxon>
        <taxon>Actinomycetota</taxon>
        <taxon>Actinomycetes</taxon>
        <taxon>Propionibacteriales</taxon>
        <taxon>Nocardioidaceae</taxon>
        <taxon>Nocardioides</taxon>
    </lineage>
</organism>
<accession>A0A4Q2RLM9</accession>
<proteinExistence type="predicted"/>
<evidence type="ECO:0000313" key="3">
    <source>
        <dbReference type="Proteomes" id="UP000291838"/>
    </source>
</evidence>
<protein>
    <submittedName>
        <fullName evidence="2">Uncharacterized protein</fullName>
    </submittedName>
</protein>
<reference evidence="2 3" key="1">
    <citation type="submission" date="2019-01" db="EMBL/GenBank/DDBJ databases">
        <title>Novel species of Nocardioides.</title>
        <authorList>
            <person name="Liu Q."/>
            <person name="Xin Y.-H."/>
        </authorList>
    </citation>
    <scope>NUCLEOTIDE SEQUENCE [LARGE SCALE GENOMIC DNA]</scope>
    <source>
        <strain evidence="2 3">HLT3-15</strain>
    </source>
</reference>
<sequence length="324" mass="35665">MTNVRERGAPASGLATSLEVITPDGVRHPVWSVDLADDGEFARDFDLADWRPELHTALLRSAGDDGRDRVVAYHVTTGRTRDLRLPRRAISAALDPDGTGILMTLSGRDPTSRTVSQTWGGRRTRLPGTGGHPMTSVDGRILVTPTAERHAWSIVDLRRRMAKDLLVPGFCSPIRWLDHDSVLTSCYADAVNTLRSVHLGGGSTVLGPTHRPGHARVHSYGDAVRAAGSRWYLAWSRRGELARGTRPNRVTRVPRTSFLMHLSRTPEGRLLLARSDSTLEAPSFRAVLEVLDPTSRTKDVLVRLAPGQAWRSVIGATEVRHWNP</sequence>
<dbReference type="SUPFAM" id="SSF82171">
    <property type="entry name" value="DPP6 N-terminal domain-like"/>
    <property type="match status" value="1"/>
</dbReference>
<dbReference type="RefSeq" id="WP_129478970.1">
    <property type="nucleotide sequence ID" value="NZ_SDWS01000011.1"/>
</dbReference>
<evidence type="ECO:0000256" key="1">
    <source>
        <dbReference type="SAM" id="MobiDB-lite"/>
    </source>
</evidence>
<evidence type="ECO:0000313" key="2">
    <source>
        <dbReference type="EMBL" id="RYB88714.1"/>
    </source>
</evidence>
<dbReference type="EMBL" id="SDWS01000011">
    <property type="protein sequence ID" value="RYB88714.1"/>
    <property type="molecule type" value="Genomic_DNA"/>
</dbReference>
<comment type="caution">
    <text evidence="2">The sequence shown here is derived from an EMBL/GenBank/DDBJ whole genome shotgun (WGS) entry which is preliminary data.</text>
</comment>